<dbReference type="Proteomes" id="UP000238322">
    <property type="component" value="Unassembled WGS sequence"/>
</dbReference>
<feature type="compositionally biased region" description="Basic and acidic residues" evidence="1">
    <location>
        <begin position="10"/>
        <end position="33"/>
    </location>
</feature>
<organism evidence="2 3">
    <name type="scientific">Blastopirellula marina</name>
    <dbReference type="NCBI Taxonomy" id="124"/>
    <lineage>
        <taxon>Bacteria</taxon>
        <taxon>Pseudomonadati</taxon>
        <taxon>Planctomycetota</taxon>
        <taxon>Planctomycetia</taxon>
        <taxon>Pirellulales</taxon>
        <taxon>Pirellulaceae</taxon>
        <taxon>Blastopirellula</taxon>
    </lineage>
</organism>
<evidence type="ECO:0000256" key="1">
    <source>
        <dbReference type="SAM" id="MobiDB-lite"/>
    </source>
</evidence>
<dbReference type="RefSeq" id="WP_105328801.1">
    <property type="nucleotide sequence ID" value="NZ_PUHY01000005.1"/>
</dbReference>
<protein>
    <submittedName>
        <fullName evidence="2">Uncharacterized protein</fullName>
    </submittedName>
</protein>
<feature type="compositionally biased region" description="Basic and acidic residues" evidence="1">
    <location>
        <begin position="59"/>
        <end position="68"/>
    </location>
</feature>
<accession>A0A2S8FZD1</accession>
<evidence type="ECO:0000313" key="2">
    <source>
        <dbReference type="EMBL" id="PQO37552.1"/>
    </source>
</evidence>
<proteinExistence type="predicted"/>
<sequence length="82" mass="9843">MNSPSPTSLNREERNDYLERREQERQFRSDTFSRRSRPFATEEDRRKISAWLQGGLRQHIQDQHDQDNPNRSVTSDRPFPSP</sequence>
<dbReference type="EMBL" id="PUHY01000005">
    <property type="protein sequence ID" value="PQO37552.1"/>
    <property type="molecule type" value="Genomic_DNA"/>
</dbReference>
<name>A0A2S8FZD1_9BACT</name>
<dbReference type="OrthoDB" id="9927687at2"/>
<reference evidence="2 3" key="1">
    <citation type="submission" date="2018-02" db="EMBL/GenBank/DDBJ databases">
        <title>Comparative genomes isolates from brazilian mangrove.</title>
        <authorList>
            <person name="Araujo J.E."/>
            <person name="Taketani R.G."/>
            <person name="Silva M.C.P."/>
            <person name="Loureco M.V."/>
            <person name="Andreote F.D."/>
        </authorList>
    </citation>
    <scope>NUCLEOTIDE SEQUENCE [LARGE SCALE GENOMIC DNA]</scope>
    <source>
        <strain evidence="2 3">Hex-1 MGV</strain>
    </source>
</reference>
<evidence type="ECO:0000313" key="3">
    <source>
        <dbReference type="Proteomes" id="UP000238322"/>
    </source>
</evidence>
<feature type="region of interest" description="Disordered" evidence="1">
    <location>
        <begin position="1"/>
        <end position="82"/>
    </location>
</feature>
<dbReference type="AlphaFoldDB" id="A0A2S8FZD1"/>
<comment type="caution">
    <text evidence="2">The sequence shown here is derived from an EMBL/GenBank/DDBJ whole genome shotgun (WGS) entry which is preliminary data.</text>
</comment>
<gene>
    <name evidence="2" type="ORF">C5Y83_06300</name>
</gene>